<evidence type="ECO:0000256" key="1">
    <source>
        <dbReference type="ARBA" id="ARBA00001947"/>
    </source>
</evidence>
<dbReference type="SUPFAM" id="SSF53213">
    <property type="entry name" value="LigB-like"/>
    <property type="match status" value="1"/>
</dbReference>
<organism evidence="7 8">
    <name type="scientific">Malaciobacter mytili LMG 24559</name>
    <dbReference type="NCBI Taxonomy" id="1032238"/>
    <lineage>
        <taxon>Bacteria</taxon>
        <taxon>Pseudomonadati</taxon>
        <taxon>Campylobacterota</taxon>
        <taxon>Epsilonproteobacteria</taxon>
        <taxon>Campylobacterales</taxon>
        <taxon>Arcobacteraceae</taxon>
        <taxon>Malaciobacter</taxon>
    </lineage>
</organism>
<evidence type="ECO:0000256" key="2">
    <source>
        <dbReference type="ARBA" id="ARBA00007581"/>
    </source>
</evidence>
<evidence type="ECO:0000256" key="5">
    <source>
        <dbReference type="ARBA" id="ARBA00023002"/>
    </source>
</evidence>
<evidence type="ECO:0000256" key="4">
    <source>
        <dbReference type="ARBA" id="ARBA00022833"/>
    </source>
</evidence>
<keyword evidence="3" id="KW-0479">Metal-binding</keyword>
<gene>
    <name evidence="7" type="ORF">CP985_12845</name>
</gene>
<keyword evidence="7" id="KW-0223">Dioxygenase</keyword>
<dbReference type="InterPro" id="IPR004183">
    <property type="entry name" value="Xdiol_dOase_suB"/>
</dbReference>
<dbReference type="RefSeq" id="WP_114840545.1">
    <property type="nucleotide sequence ID" value="NZ_CP031219.1"/>
</dbReference>
<dbReference type="PANTHER" id="PTHR30096">
    <property type="entry name" value="4,5-DOPA DIOXYGENASE EXTRADIOL-LIKE PROTEIN"/>
    <property type="match status" value="1"/>
</dbReference>
<dbReference type="GO" id="GO:0008198">
    <property type="term" value="F:ferrous iron binding"/>
    <property type="evidence" value="ECO:0007669"/>
    <property type="project" value="InterPro"/>
</dbReference>
<dbReference type="EMBL" id="NXID01000055">
    <property type="protein sequence ID" value="RXK13829.1"/>
    <property type="molecule type" value="Genomic_DNA"/>
</dbReference>
<name>A0AAX2AE15_9BACT</name>
<protein>
    <submittedName>
        <fullName evidence="7">Dioxygenase</fullName>
    </submittedName>
</protein>
<sequence>MFPSLFISHGAPNTILKDSKTKINLQNLAKSLDKPKYILIISAHWTTKNLEIISSNANKIMYDFYGFEEELYNYKYKLSSNKEITNEVLEKLTDLNIYKSSKDSYDHGVWTILAMMYKKLDVPVINLSLPLNFTIQELFNLGKKLRVLKDEALLIFSGSITHNLLDIYPKYHVNVKPYAYNFDKKIEELLKNGQIQTLLEFKNIENFNINHPTIEHFLPLIIALGTTNDYKAQAFNEEFIYSNISMKSYIFKG</sequence>
<comment type="caution">
    <text evidence="7">The sequence shown here is derived from an EMBL/GenBank/DDBJ whole genome shotgun (WGS) entry which is preliminary data.</text>
</comment>
<evidence type="ECO:0000259" key="6">
    <source>
        <dbReference type="Pfam" id="PF02900"/>
    </source>
</evidence>
<dbReference type="AlphaFoldDB" id="A0AAX2AE15"/>
<dbReference type="InterPro" id="IPR014436">
    <property type="entry name" value="Extradiol_dOase_DODA"/>
</dbReference>
<dbReference type="Proteomes" id="UP000290092">
    <property type="component" value="Unassembled WGS sequence"/>
</dbReference>
<proteinExistence type="inferred from homology"/>
<keyword evidence="4" id="KW-0862">Zinc</keyword>
<evidence type="ECO:0000313" key="7">
    <source>
        <dbReference type="EMBL" id="RXK13829.1"/>
    </source>
</evidence>
<dbReference type="GO" id="GO:0016702">
    <property type="term" value="F:oxidoreductase activity, acting on single donors with incorporation of molecular oxygen, incorporation of two atoms of oxygen"/>
    <property type="evidence" value="ECO:0007669"/>
    <property type="project" value="UniProtKB-ARBA"/>
</dbReference>
<dbReference type="PIRSF" id="PIRSF006157">
    <property type="entry name" value="Doxgns_DODA"/>
    <property type="match status" value="1"/>
</dbReference>
<comment type="similarity">
    <text evidence="2">Belongs to the DODA-type extradiol aromatic ring-opening dioxygenase family.</text>
</comment>
<dbReference type="Gene3D" id="3.40.830.10">
    <property type="entry name" value="LigB-like"/>
    <property type="match status" value="1"/>
</dbReference>
<keyword evidence="8" id="KW-1185">Reference proteome</keyword>
<comment type="cofactor">
    <cofactor evidence="1">
        <name>Zn(2+)</name>
        <dbReference type="ChEBI" id="CHEBI:29105"/>
    </cofactor>
</comment>
<evidence type="ECO:0000256" key="3">
    <source>
        <dbReference type="ARBA" id="ARBA00022723"/>
    </source>
</evidence>
<dbReference type="GO" id="GO:0008270">
    <property type="term" value="F:zinc ion binding"/>
    <property type="evidence" value="ECO:0007669"/>
    <property type="project" value="InterPro"/>
</dbReference>
<dbReference type="Pfam" id="PF02900">
    <property type="entry name" value="LigB"/>
    <property type="match status" value="1"/>
</dbReference>
<dbReference type="PANTHER" id="PTHR30096:SF0">
    <property type="entry name" value="4,5-DOPA DIOXYGENASE EXTRADIOL-LIKE PROTEIN"/>
    <property type="match status" value="1"/>
</dbReference>
<reference evidence="7 8" key="1">
    <citation type="submission" date="2017-09" db="EMBL/GenBank/DDBJ databases">
        <title>Genomics of the genus Arcobacter.</title>
        <authorList>
            <person name="Perez-Cataluna A."/>
            <person name="Figueras M.J."/>
            <person name="Salas-Masso N."/>
        </authorList>
    </citation>
    <scope>NUCLEOTIDE SEQUENCE [LARGE SCALE GENOMIC DNA]</scope>
    <source>
        <strain evidence="7 8">CECT 7386</strain>
    </source>
</reference>
<keyword evidence="5" id="KW-0560">Oxidoreductase</keyword>
<accession>A0AAX2AE15</accession>
<feature type="domain" description="Extradiol ring-cleavage dioxygenase class III enzyme subunit B" evidence="6">
    <location>
        <begin position="26"/>
        <end position="251"/>
    </location>
</feature>
<dbReference type="KEGG" id="amyt:AMYT_0017"/>
<dbReference type="CDD" id="cd07363">
    <property type="entry name" value="45_DOPA_Dioxygenase"/>
    <property type="match status" value="1"/>
</dbReference>
<evidence type="ECO:0000313" key="8">
    <source>
        <dbReference type="Proteomes" id="UP000290092"/>
    </source>
</evidence>